<dbReference type="EMBL" id="JALJOR010000016">
    <property type="protein sequence ID" value="KAK9805237.1"/>
    <property type="molecule type" value="Genomic_DNA"/>
</dbReference>
<feature type="domain" description="AB hydrolase-1" evidence="1">
    <location>
        <begin position="124"/>
        <end position="363"/>
    </location>
</feature>
<proteinExistence type="predicted"/>
<reference evidence="2 3" key="1">
    <citation type="journal article" date="2024" name="Nat. Commun.">
        <title>Phylogenomics reveals the evolutionary origins of lichenization in chlorophyte algae.</title>
        <authorList>
            <person name="Puginier C."/>
            <person name="Libourel C."/>
            <person name="Otte J."/>
            <person name="Skaloud P."/>
            <person name="Haon M."/>
            <person name="Grisel S."/>
            <person name="Petersen M."/>
            <person name="Berrin J.G."/>
            <person name="Delaux P.M."/>
            <person name="Dal Grande F."/>
            <person name="Keller J."/>
        </authorList>
    </citation>
    <scope>NUCLEOTIDE SEQUENCE [LARGE SCALE GENOMIC DNA]</scope>
    <source>
        <strain evidence="2 3">SAG 2043</strain>
    </source>
</reference>
<dbReference type="PRINTS" id="PR00111">
    <property type="entry name" value="ABHYDROLASE"/>
</dbReference>
<dbReference type="Proteomes" id="UP001489004">
    <property type="component" value="Unassembled WGS sequence"/>
</dbReference>
<protein>
    <recommendedName>
        <fullName evidence="1">AB hydrolase-1 domain-containing protein</fullName>
    </recommendedName>
</protein>
<dbReference type="PRINTS" id="PR00412">
    <property type="entry name" value="EPOXHYDRLASE"/>
</dbReference>
<evidence type="ECO:0000313" key="2">
    <source>
        <dbReference type="EMBL" id="KAK9805237.1"/>
    </source>
</evidence>
<dbReference type="AlphaFoldDB" id="A0AAW1P9A2"/>
<dbReference type="InterPro" id="IPR000639">
    <property type="entry name" value="Epox_hydrolase-like"/>
</dbReference>
<dbReference type="InterPro" id="IPR000073">
    <property type="entry name" value="AB_hydrolase_1"/>
</dbReference>
<dbReference type="Pfam" id="PF12697">
    <property type="entry name" value="Abhydrolase_6"/>
    <property type="match status" value="1"/>
</dbReference>
<sequence>MAPAGVLQGQCLPSTAFKQGCSSQAASGSSLCQRPVFLRFEIAVTQRQGTCRTGRCQQRSTVVRCQAFPSFVPAGPAAEIQEPAAVSMLQRLQRCPTQVPSMQRTVQTAFVGPDPQPSASGNPVVLLHGFDSSCLEFRRLHPLLSEHHPTWAVDLVGWGFTDCGFGDMRDINLGPQQKRDHLYAFWKDKIQEPMILLGTSLGGAIAIDFALEHPDAVDKLVLVDAQAFTDGLGPMSTMPRFLAVLGVQVLRAEWLRQMANKMAYYDKDKYATDDARRIGRLHTYLPGWADANVAFMRSGGYALSQRVASLTQDTLVVWGANDEILSPDFAKRFTAALPGAKLELLDACGHCGHLEQPQRLAEAVRQFVQNPAEVQGEPLDVPALQL</sequence>
<dbReference type="GO" id="GO:0003824">
    <property type="term" value="F:catalytic activity"/>
    <property type="evidence" value="ECO:0007669"/>
    <property type="project" value="InterPro"/>
</dbReference>
<comment type="caution">
    <text evidence="2">The sequence shown here is derived from an EMBL/GenBank/DDBJ whole genome shotgun (WGS) entry which is preliminary data.</text>
</comment>
<dbReference type="Gene3D" id="3.40.50.1820">
    <property type="entry name" value="alpha/beta hydrolase"/>
    <property type="match status" value="1"/>
</dbReference>
<evidence type="ECO:0000313" key="3">
    <source>
        <dbReference type="Proteomes" id="UP001489004"/>
    </source>
</evidence>
<accession>A0AAW1P9A2</accession>
<gene>
    <name evidence="2" type="ORF">WJX72_008092</name>
</gene>
<dbReference type="PANTHER" id="PTHR43689">
    <property type="entry name" value="HYDROLASE"/>
    <property type="match status" value="1"/>
</dbReference>
<keyword evidence="3" id="KW-1185">Reference proteome</keyword>
<name>A0AAW1P9A2_9CHLO</name>
<dbReference type="InterPro" id="IPR029058">
    <property type="entry name" value="AB_hydrolase_fold"/>
</dbReference>
<organism evidence="2 3">
    <name type="scientific">[Myrmecia] bisecta</name>
    <dbReference type="NCBI Taxonomy" id="41462"/>
    <lineage>
        <taxon>Eukaryota</taxon>
        <taxon>Viridiplantae</taxon>
        <taxon>Chlorophyta</taxon>
        <taxon>core chlorophytes</taxon>
        <taxon>Trebouxiophyceae</taxon>
        <taxon>Trebouxiales</taxon>
        <taxon>Trebouxiaceae</taxon>
        <taxon>Myrmecia</taxon>
    </lineage>
</organism>
<dbReference type="PANTHER" id="PTHR43689:SF8">
    <property type="entry name" value="ALPHA_BETA-HYDROLASES SUPERFAMILY PROTEIN"/>
    <property type="match status" value="1"/>
</dbReference>
<dbReference type="SUPFAM" id="SSF53474">
    <property type="entry name" value="alpha/beta-Hydrolases"/>
    <property type="match status" value="1"/>
</dbReference>
<evidence type="ECO:0000259" key="1">
    <source>
        <dbReference type="Pfam" id="PF12697"/>
    </source>
</evidence>